<organism evidence="2 3">
    <name type="scientific">Dothistroma septosporum (strain NZE10 / CBS 128990)</name>
    <name type="common">Red band needle blight fungus</name>
    <name type="synonym">Mycosphaerella pini</name>
    <dbReference type="NCBI Taxonomy" id="675120"/>
    <lineage>
        <taxon>Eukaryota</taxon>
        <taxon>Fungi</taxon>
        <taxon>Dikarya</taxon>
        <taxon>Ascomycota</taxon>
        <taxon>Pezizomycotina</taxon>
        <taxon>Dothideomycetes</taxon>
        <taxon>Dothideomycetidae</taxon>
        <taxon>Mycosphaerellales</taxon>
        <taxon>Mycosphaerellaceae</taxon>
        <taxon>Dothistroma</taxon>
    </lineage>
</organism>
<feature type="region of interest" description="Disordered" evidence="1">
    <location>
        <begin position="1"/>
        <end position="45"/>
    </location>
</feature>
<evidence type="ECO:0000256" key="1">
    <source>
        <dbReference type="SAM" id="MobiDB-lite"/>
    </source>
</evidence>
<evidence type="ECO:0000313" key="3">
    <source>
        <dbReference type="Proteomes" id="UP000016933"/>
    </source>
</evidence>
<evidence type="ECO:0000313" key="2">
    <source>
        <dbReference type="EMBL" id="EME47172.1"/>
    </source>
</evidence>
<gene>
    <name evidence="2" type="ORF">DOTSEDRAFT_145590</name>
</gene>
<dbReference type="EMBL" id="KB446536">
    <property type="protein sequence ID" value="EME47172.1"/>
    <property type="molecule type" value="Genomic_DNA"/>
</dbReference>
<dbReference type="AlphaFoldDB" id="N1PUY0"/>
<dbReference type="OrthoDB" id="10261878at2759"/>
<reference evidence="2 3" key="2">
    <citation type="journal article" date="2012" name="PLoS Pathog.">
        <title>Diverse lifestyles and strategies of plant pathogenesis encoded in the genomes of eighteen Dothideomycetes fungi.</title>
        <authorList>
            <person name="Ohm R.A."/>
            <person name="Feau N."/>
            <person name="Henrissat B."/>
            <person name="Schoch C.L."/>
            <person name="Horwitz B.A."/>
            <person name="Barry K.W."/>
            <person name="Condon B.J."/>
            <person name="Copeland A.C."/>
            <person name="Dhillon B."/>
            <person name="Glaser F."/>
            <person name="Hesse C.N."/>
            <person name="Kosti I."/>
            <person name="LaButti K."/>
            <person name="Lindquist E.A."/>
            <person name="Lucas S."/>
            <person name="Salamov A.A."/>
            <person name="Bradshaw R.E."/>
            <person name="Ciuffetti L."/>
            <person name="Hamelin R.C."/>
            <person name="Kema G.H.J."/>
            <person name="Lawrence C."/>
            <person name="Scott J.A."/>
            <person name="Spatafora J.W."/>
            <person name="Turgeon B.G."/>
            <person name="de Wit P.J.G.M."/>
            <person name="Zhong S."/>
            <person name="Goodwin S.B."/>
            <person name="Grigoriev I.V."/>
        </authorList>
    </citation>
    <scope>NUCLEOTIDE SEQUENCE [LARGE SCALE GENOMIC DNA]</scope>
    <source>
        <strain evidence="3">NZE10 / CBS 128990</strain>
    </source>
</reference>
<reference evidence="3" key="1">
    <citation type="journal article" date="2012" name="PLoS Genet.">
        <title>The genomes of the fungal plant pathogens Cladosporium fulvum and Dothistroma septosporum reveal adaptation to different hosts and lifestyles but also signatures of common ancestry.</title>
        <authorList>
            <person name="de Wit P.J.G.M."/>
            <person name="van der Burgt A."/>
            <person name="Oekmen B."/>
            <person name="Stergiopoulos I."/>
            <person name="Abd-Elsalam K.A."/>
            <person name="Aerts A.L."/>
            <person name="Bahkali A.H."/>
            <person name="Beenen H.G."/>
            <person name="Chettri P."/>
            <person name="Cox M.P."/>
            <person name="Datema E."/>
            <person name="de Vries R.P."/>
            <person name="Dhillon B."/>
            <person name="Ganley A.R."/>
            <person name="Griffiths S.A."/>
            <person name="Guo Y."/>
            <person name="Hamelin R.C."/>
            <person name="Henrissat B."/>
            <person name="Kabir M.S."/>
            <person name="Jashni M.K."/>
            <person name="Kema G."/>
            <person name="Klaubauf S."/>
            <person name="Lapidus A."/>
            <person name="Levasseur A."/>
            <person name="Lindquist E."/>
            <person name="Mehrabi R."/>
            <person name="Ohm R.A."/>
            <person name="Owen T.J."/>
            <person name="Salamov A."/>
            <person name="Schwelm A."/>
            <person name="Schijlen E."/>
            <person name="Sun H."/>
            <person name="van den Burg H.A."/>
            <person name="van Ham R.C.H.J."/>
            <person name="Zhang S."/>
            <person name="Goodwin S.B."/>
            <person name="Grigoriev I.V."/>
            <person name="Collemare J."/>
            <person name="Bradshaw R.E."/>
        </authorList>
    </citation>
    <scope>NUCLEOTIDE SEQUENCE [LARGE SCALE GENOMIC DNA]</scope>
    <source>
        <strain evidence="3">NZE10 / CBS 128990</strain>
    </source>
</reference>
<dbReference type="HOGENOM" id="CLU_2399654_0_0_1"/>
<dbReference type="Proteomes" id="UP000016933">
    <property type="component" value="Unassembled WGS sequence"/>
</dbReference>
<keyword evidence="3" id="KW-1185">Reference proteome</keyword>
<accession>N1PUY0</accession>
<proteinExistence type="predicted"/>
<name>N1PUY0_DOTSN</name>
<protein>
    <submittedName>
        <fullName evidence="2">Uncharacterized protein</fullName>
    </submittedName>
</protein>
<sequence length="93" mass="10607">MQTNCRCSVGIRNSKGKARRRSGPDPIRNEIGSASSLRLPTTPPGYQRNCFENTTIILRVPKRKRSSCPFRSDDLRVMSPARFRCANDCWYIS</sequence>